<proteinExistence type="predicted"/>
<accession>I0AH22</accession>
<dbReference type="Proteomes" id="UP000007394">
    <property type="component" value="Chromosome"/>
</dbReference>
<evidence type="ECO:0000313" key="1">
    <source>
        <dbReference type="EMBL" id="AFH48279.1"/>
    </source>
</evidence>
<evidence type="ECO:0000313" key="2">
    <source>
        <dbReference type="Proteomes" id="UP000007394"/>
    </source>
</evidence>
<protein>
    <recommendedName>
        <fullName evidence="3">PAS domain-containing protein</fullName>
    </recommendedName>
</protein>
<evidence type="ECO:0008006" key="3">
    <source>
        <dbReference type="Google" id="ProtNLM"/>
    </source>
</evidence>
<dbReference type="AlphaFoldDB" id="I0AH22"/>
<sequence>MSDDLLRRINAADLFEIQNTGIALADKNFKVTWFNKSFKKTAGTGRIKGISLSSLFNITLPNENEVTSGSKSIVVL</sequence>
<dbReference type="HOGENOM" id="CLU_2649559_0_0_10"/>
<keyword evidence="2" id="KW-1185">Reference proteome</keyword>
<dbReference type="KEGG" id="ial:IALB_0567"/>
<reference evidence="1 2" key="1">
    <citation type="journal article" date="2012" name="Front. Microbiol.">
        <title>Complete genome of Ignavibacterium album, a metabolically versatile, flagellated, facultative anaerobe from the phylum Chlorobi.</title>
        <authorList>
            <person name="Liu Z."/>
            <person name="Frigaard N.-U."/>
            <person name="Vogl K."/>
            <person name="Iino T."/>
            <person name="Ohkuma M."/>
            <person name="Overmann J."/>
            <person name="Bryant D.A."/>
        </authorList>
    </citation>
    <scope>NUCLEOTIDE SEQUENCE [LARGE SCALE GENOMIC DNA]</scope>
    <source>
        <strain evidence="2">DSM 19864 / JCM 16511 / NBRC 101810 / Mat9-16</strain>
    </source>
</reference>
<dbReference type="STRING" id="945713.IALB_0567"/>
<organism evidence="1 2">
    <name type="scientific">Ignavibacterium album (strain DSM 19864 / JCM 16511 / NBRC 101810 / Mat9-16)</name>
    <dbReference type="NCBI Taxonomy" id="945713"/>
    <lineage>
        <taxon>Bacteria</taxon>
        <taxon>Pseudomonadati</taxon>
        <taxon>Ignavibacteriota</taxon>
        <taxon>Ignavibacteria</taxon>
        <taxon>Ignavibacteriales</taxon>
        <taxon>Ignavibacteriaceae</taxon>
        <taxon>Ignavibacterium</taxon>
    </lineage>
</organism>
<gene>
    <name evidence="1" type="ordered locus">IALB_0567</name>
</gene>
<dbReference type="EMBL" id="CP003418">
    <property type="protein sequence ID" value="AFH48279.1"/>
    <property type="molecule type" value="Genomic_DNA"/>
</dbReference>
<name>I0AH22_IGNAJ</name>
<dbReference type="RefSeq" id="WP_014559437.1">
    <property type="nucleotide sequence ID" value="NC_017464.1"/>
</dbReference>